<accession>A0A6J1LTB3</accession>
<dbReference type="InterPro" id="IPR020837">
    <property type="entry name" value="Fibrinogen_CS"/>
</dbReference>
<evidence type="ECO:0000256" key="3">
    <source>
        <dbReference type="SAM" id="SignalP"/>
    </source>
</evidence>
<reference evidence="6" key="1">
    <citation type="submission" date="2025-08" db="UniProtKB">
        <authorList>
            <consortium name="RefSeq"/>
        </authorList>
    </citation>
    <scope>IDENTIFICATION</scope>
    <source>
        <strain evidence="6">15085-1641.00</strain>
        <tissue evidence="6">Whole body</tissue>
    </source>
</reference>
<dbReference type="OrthoDB" id="6145874at2759"/>
<dbReference type="SUPFAM" id="SSF56496">
    <property type="entry name" value="Fibrinogen C-terminal domain-like"/>
    <property type="match status" value="1"/>
</dbReference>
<evidence type="ECO:0000259" key="4">
    <source>
        <dbReference type="PROSITE" id="PS51406"/>
    </source>
</evidence>
<dbReference type="GO" id="GO:0005615">
    <property type="term" value="C:extracellular space"/>
    <property type="evidence" value="ECO:0007669"/>
    <property type="project" value="TreeGrafter"/>
</dbReference>
<dbReference type="InterPro" id="IPR050373">
    <property type="entry name" value="Fibrinogen_C-term_domain"/>
</dbReference>
<dbReference type="Proteomes" id="UP000504633">
    <property type="component" value="Unplaced"/>
</dbReference>
<feature type="domain" description="Fibrinogen C-terminal" evidence="4">
    <location>
        <begin position="122"/>
        <end position="348"/>
    </location>
</feature>
<dbReference type="RefSeq" id="XP_023171150.2">
    <property type="nucleotide sequence ID" value="XM_023315382.2"/>
</dbReference>
<dbReference type="SMART" id="SM00186">
    <property type="entry name" value="FBG"/>
    <property type="match status" value="1"/>
</dbReference>
<dbReference type="InterPro" id="IPR002181">
    <property type="entry name" value="Fibrinogen_a/b/g_C_dom"/>
</dbReference>
<dbReference type="CDD" id="cd00087">
    <property type="entry name" value="FReD"/>
    <property type="match status" value="1"/>
</dbReference>
<dbReference type="AlphaFoldDB" id="A0A6J1LTB3"/>
<feature type="chain" id="PRO_5026885976" evidence="3">
    <location>
        <begin position="24"/>
        <end position="358"/>
    </location>
</feature>
<keyword evidence="5" id="KW-1185">Reference proteome</keyword>
<dbReference type="Pfam" id="PF00147">
    <property type="entry name" value="Fibrinogen_C"/>
    <property type="match status" value="1"/>
</dbReference>
<organism evidence="5 6">
    <name type="scientific">Drosophila hydei</name>
    <name type="common">Fruit fly</name>
    <dbReference type="NCBI Taxonomy" id="7224"/>
    <lineage>
        <taxon>Eukaryota</taxon>
        <taxon>Metazoa</taxon>
        <taxon>Ecdysozoa</taxon>
        <taxon>Arthropoda</taxon>
        <taxon>Hexapoda</taxon>
        <taxon>Insecta</taxon>
        <taxon>Pterygota</taxon>
        <taxon>Neoptera</taxon>
        <taxon>Endopterygota</taxon>
        <taxon>Diptera</taxon>
        <taxon>Brachycera</taxon>
        <taxon>Muscomorpha</taxon>
        <taxon>Ephydroidea</taxon>
        <taxon>Drosophilidae</taxon>
        <taxon>Drosophila</taxon>
    </lineage>
</organism>
<keyword evidence="3" id="KW-0732">Signal</keyword>
<evidence type="ECO:0000256" key="1">
    <source>
        <dbReference type="ARBA" id="ARBA00023157"/>
    </source>
</evidence>
<dbReference type="PANTHER" id="PTHR19143:SF327">
    <property type="entry name" value="FI21813P1-RELATED"/>
    <property type="match status" value="1"/>
</dbReference>
<dbReference type="PANTHER" id="PTHR19143">
    <property type="entry name" value="FIBRINOGEN/TENASCIN/ANGIOPOEITIN"/>
    <property type="match status" value="1"/>
</dbReference>
<evidence type="ECO:0000313" key="6">
    <source>
        <dbReference type="RefSeq" id="XP_023171150.2"/>
    </source>
</evidence>
<feature type="coiled-coil region" evidence="2">
    <location>
        <begin position="100"/>
        <end position="127"/>
    </location>
</feature>
<feature type="signal peptide" evidence="3">
    <location>
        <begin position="1"/>
        <end position="23"/>
    </location>
</feature>
<dbReference type="InterPro" id="IPR036056">
    <property type="entry name" value="Fibrinogen-like_C"/>
</dbReference>
<gene>
    <name evidence="6" type="primary">LOC111599677</name>
</gene>
<dbReference type="PROSITE" id="PS51406">
    <property type="entry name" value="FIBRINOGEN_C_2"/>
    <property type="match status" value="1"/>
</dbReference>
<dbReference type="PROSITE" id="PS00514">
    <property type="entry name" value="FIBRINOGEN_C_1"/>
    <property type="match status" value="1"/>
</dbReference>
<dbReference type="Gene3D" id="3.90.215.10">
    <property type="entry name" value="Gamma Fibrinogen, chain A, domain 1"/>
    <property type="match status" value="1"/>
</dbReference>
<proteinExistence type="predicted"/>
<evidence type="ECO:0000256" key="2">
    <source>
        <dbReference type="SAM" id="Coils"/>
    </source>
</evidence>
<keyword evidence="2" id="KW-0175">Coiled coil</keyword>
<evidence type="ECO:0000313" key="5">
    <source>
        <dbReference type="Proteomes" id="UP000504633"/>
    </source>
</evidence>
<dbReference type="OMA" id="CESRIAG"/>
<sequence>MANYSIKLAVLVAVLSGSYQASADYGYWQSETNSMPISKLSQQRGVLSELVKFGKQIRRNVKQTEITEGANVGLNKTSTRSLRIQLEECRVGIQSKTTAIKEQAHLLSELENKIQVTEARRQELTVKLRKCKAGHDQEITGTSCVPFGDSKLHMIKLPHSRAFQAACESRIAGPGWMVIQRRLNGAVDFYRNWKEYRMGFGDLKRELFIGLQKLYRLTQQEPHELFIHMVDVNNVTQFARYDNFKIGNESTEYKLLSLGEYTGNAGDAMRIDEGMKFTTYDRDNDRMLDRNCAQFAHGAWWYKSCSWSNLNGGYFSAKDDEMIWWRVSHKRGVFTRLKTVIMLIRPRPLLQFDIDIRN</sequence>
<keyword evidence="1" id="KW-1015">Disulfide bond</keyword>
<dbReference type="KEGG" id="dhe:111599677"/>
<dbReference type="GeneID" id="111599677"/>
<name>A0A6J1LTB3_DROHY</name>
<dbReference type="InterPro" id="IPR014716">
    <property type="entry name" value="Fibrinogen_a/b/g_C_1"/>
</dbReference>
<protein>
    <submittedName>
        <fullName evidence="6">Angiopoietin-related protein 2-like</fullName>
    </submittedName>
</protein>